<keyword evidence="2" id="KW-1185">Reference proteome</keyword>
<reference evidence="2" key="1">
    <citation type="submission" date="2016-10" db="EMBL/GenBank/DDBJ databases">
        <authorList>
            <person name="Varghese N."/>
            <person name="Submissions S."/>
        </authorList>
    </citation>
    <scope>NUCLEOTIDE SEQUENCE [LARGE SCALE GENOMIC DNA]</scope>
    <source>
        <strain evidence="2">Jip14</strain>
    </source>
</reference>
<dbReference type="AlphaFoldDB" id="A0A1H7MG26"/>
<evidence type="ECO:0000313" key="2">
    <source>
        <dbReference type="Proteomes" id="UP000198916"/>
    </source>
</evidence>
<dbReference type="EMBL" id="FNZR01000003">
    <property type="protein sequence ID" value="SEL09645.1"/>
    <property type="molecule type" value="Genomic_DNA"/>
</dbReference>
<protein>
    <submittedName>
        <fullName evidence="1">Uncharacterized protein</fullName>
    </submittedName>
</protein>
<evidence type="ECO:0000313" key="1">
    <source>
        <dbReference type="EMBL" id="SEL09645.1"/>
    </source>
</evidence>
<dbReference type="OrthoDB" id="665435at2"/>
<gene>
    <name evidence="1" type="ORF">SAMN05421740_103485</name>
</gene>
<sequence>MAKMIDLFTFSGRLGDMVGCMGPSGFYVRSRPRKSTKPPTIRQLETRARMALVAKFLNPIRELISLGFASQQDRRSKAGAFGRATAHALRKAVAGTYPDLSIDPGEVLLSRGGLAGLGKPALAVAEPSLTVTWVPYTDRMRAFADDTVYAVAYHADAGALATGIATRGSGTVNIDISGERAGSELLVYVCVAERDHREFSNSQFLGIAYT</sequence>
<dbReference type="Pfam" id="PF19781">
    <property type="entry name" value="DUF6266"/>
    <property type="match status" value="1"/>
</dbReference>
<name>A0A1H7MG26_9SPHI</name>
<organism evidence="1 2">
    <name type="scientific">Parapedobacter koreensis</name>
    <dbReference type="NCBI Taxonomy" id="332977"/>
    <lineage>
        <taxon>Bacteria</taxon>
        <taxon>Pseudomonadati</taxon>
        <taxon>Bacteroidota</taxon>
        <taxon>Sphingobacteriia</taxon>
        <taxon>Sphingobacteriales</taxon>
        <taxon>Sphingobacteriaceae</taxon>
        <taxon>Parapedobacter</taxon>
    </lineage>
</organism>
<accession>A0A1H7MG26</accession>
<dbReference type="InterPro" id="IPR046233">
    <property type="entry name" value="DUF6266"/>
</dbReference>
<dbReference type="STRING" id="332977.SAMN05421740_103485"/>
<dbReference type="RefSeq" id="WP_090605035.1">
    <property type="nucleotide sequence ID" value="NZ_FNZR01000003.1"/>
</dbReference>
<dbReference type="Proteomes" id="UP000198916">
    <property type="component" value="Unassembled WGS sequence"/>
</dbReference>
<proteinExistence type="predicted"/>